<name>A0A251V0T6_HELAN</name>
<feature type="compositionally biased region" description="Basic and acidic residues" evidence="1">
    <location>
        <begin position="1"/>
        <end position="25"/>
    </location>
</feature>
<dbReference type="InParanoid" id="A0A251V0T6"/>
<feature type="region of interest" description="Disordered" evidence="1">
    <location>
        <begin position="1"/>
        <end position="30"/>
    </location>
</feature>
<gene>
    <name evidence="2" type="ORF">HannXRQ_Chr04g0119721</name>
</gene>
<accession>A0A251V0T6</accession>
<protein>
    <submittedName>
        <fullName evidence="2">Uncharacterized protein</fullName>
    </submittedName>
</protein>
<keyword evidence="3" id="KW-1185">Reference proteome</keyword>
<dbReference type="Proteomes" id="UP000215914">
    <property type="component" value="Chromosome 4"/>
</dbReference>
<sequence>MTVHSGGDEAARERETERRDQRDDGGTDTEVSLRVPQSFSDFFFWWCVLSDCLDLTAAVTFLPAKICQSDLAFKYDGFGRRKHIKIEFLKCLCHKASDVWCFSAKSHWRMLFCFSVIMGSHWSCI</sequence>
<evidence type="ECO:0000313" key="3">
    <source>
        <dbReference type="Proteomes" id="UP000215914"/>
    </source>
</evidence>
<organism evidence="2 3">
    <name type="scientific">Helianthus annuus</name>
    <name type="common">Common sunflower</name>
    <dbReference type="NCBI Taxonomy" id="4232"/>
    <lineage>
        <taxon>Eukaryota</taxon>
        <taxon>Viridiplantae</taxon>
        <taxon>Streptophyta</taxon>
        <taxon>Embryophyta</taxon>
        <taxon>Tracheophyta</taxon>
        <taxon>Spermatophyta</taxon>
        <taxon>Magnoliopsida</taxon>
        <taxon>eudicotyledons</taxon>
        <taxon>Gunneridae</taxon>
        <taxon>Pentapetalae</taxon>
        <taxon>asterids</taxon>
        <taxon>campanulids</taxon>
        <taxon>Asterales</taxon>
        <taxon>Asteraceae</taxon>
        <taxon>Asteroideae</taxon>
        <taxon>Heliantheae alliance</taxon>
        <taxon>Heliantheae</taxon>
        <taxon>Helianthus</taxon>
    </lineage>
</organism>
<proteinExistence type="predicted"/>
<reference evidence="3" key="1">
    <citation type="journal article" date="2017" name="Nature">
        <title>The sunflower genome provides insights into oil metabolism, flowering and Asterid evolution.</title>
        <authorList>
            <person name="Badouin H."/>
            <person name="Gouzy J."/>
            <person name="Grassa C.J."/>
            <person name="Murat F."/>
            <person name="Staton S.E."/>
            <person name="Cottret L."/>
            <person name="Lelandais-Briere C."/>
            <person name="Owens G.L."/>
            <person name="Carrere S."/>
            <person name="Mayjonade B."/>
            <person name="Legrand L."/>
            <person name="Gill N."/>
            <person name="Kane N.C."/>
            <person name="Bowers J.E."/>
            <person name="Hubner S."/>
            <person name="Bellec A."/>
            <person name="Berard A."/>
            <person name="Berges H."/>
            <person name="Blanchet N."/>
            <person name="Boniface M.C."/>
            <person name="Brunel D."/>
            <person name="Catrice O."/>
            <person name="Chaidir N."/>
            <person name="Claudel C."/>
            <person name="Donnadieu C."/>
            <person name="Faraut T."/>
            <person name="Fievet G."/>
            <person name="Helmstetter N."/>
            <person name="King M."/>
            <person name="Knapp S.J."/>
            <person name="Lai Z."/>
            <person name="Le Paslier M.C."/>
            <person name="Lippi Y."/>
            <person name="Lorenzon L."/>
            <person name="Mandel J.R."/>
            <person name="Marage G."/>
            <person name="Marchand G."/>
            <person name="Marquand E."/>
            <person name="Bret-Mestries E."/>
            <person name="Morien E."/>
            <person name="Nambeesan S."/>
            <person name="Nguyen T."/>
            <person name="Pegot-Espagnet P."/>
            <person name="Pouilly N."/>
            <person name="Raftis F."/>
            <person name="Sallet E."/>
            <person name="Schiex T."/>
            <person name="Thomas J."/>
            <person name="Vandecasteele C."/>
            <person name="Vares D."/>
            <person name="Vear F."/>
            <person name="Vautrin S."/>
            <person name="Crespi M."/>
            <person name="Mangin B."/>
            <person name="Burke J.M."/>
            <person name="Salse J."/>
            <person name="Munos S."/>
            <person name="Vincourt P."/>
            <person name="Rieseberg L.H."/>
            <person name="Langlade N.B."/>
        </authorList>
    </citation>
    <scope>NUCLEOTIDE SEQUENCE [LARGE SCALE GENOMIC DNA]</scope>
    <source>
        <strain evidence="3">cv. SF193</strain>
    </source>
</reference>
<dbReference type="AlphaFoldDB" id="A0A251V0T6"/>
<dbReference type="EMBL" id="CM007893">
    <property type="protein sequence ID" value="OTG29210.1"/>
    <property type="molecule type" value="Genomic_DNA"/>
</dbReference>
<evidence type="ECO:0000256" key="1">
    <source>
        <dbReference type="SAM" id="MobiDB-lite"/>
    </source>
</evidence>
<evidence type="ECO:0000313" key="2">
    <source>
        <dbReference type="EMBL" id="OTG29210.1"/>
    </source>
</evidence>